<sequence>MDRLDLQAIRKQDKPVNFPHIGVPHRRTSGFVECKYSVQHAQDGVEDWIEFLTRL</sequence>
<name>A0A5J4K9R5_9CHLR</name>
<accession>A0A5J4K9R5</accession>
<evidence type="ECO:0000313" key="1">
    <source>
        <dbReference type="EMBL" id="GER83431.1"/>
    </source>
</evidence>
<comment type="caution">
    <text evidence="1">The sequence shown here is derived from an EMBL/GenBank/DDBJ whole genome shotgun (WGS) entry which is preliminary data.</text>
</comment>
<proteinExistence type="predicted"/>
<dbReference type="Proteomes" id="UP000334820">
    <property type="component" value="Unassembled WGS sequence"/>
</dbReference>
<organism evidence="1 2">
    <name type="scientific">Thermogemmatispora aurantia</name>
    <dbReference type="NCBI Taxonomy" id="2045279"/>
    <lineage>
        <taxon>Bacteria</taxon>
        <taxon>Bacillati</taxon>
        <taxon>Chloroflexota</taxon>
        <taxon>Ktedonobacteria</taxon>
        <taxon>Thermogemmatisporales</taxon>
        <taxon>Thermogemmatisporaceae</taxon>
        <taxon>Thermogemmatispora</taxon>
    </lineage>
</organism>
<dbReference type="EMBL" id="BKZV01000002">
    <property type="protein sequence ID" value="GER83431.1"/>
    <property type="molecule type" value="Genomic_DNA"/>
</dbReference>
<keyword evidence="2" id="KW-1185">Reference proteome</keyword>
<dbReference type="AlphaFoldDB" id="A0A5J4K9R5"/>
<reference evidence="1 2" key="1">
    <citation type="journal article" date="2019" name="Int. J. Syst. Evol. Microbiol.">
        <title>Thermogemmatispora aurantia sp. nov. and Thermogemmatispora argillosa sp. nov., within the class Ktedonobacteria, and emended description of the genus Thermogemmatispora.</title>
        <authorList>
            <person name="Zheng Y."/>
            <person name="Wang C.M."/>
            <person name="Sakai Y."/>
            <person name="Abe K."/>
            <person name="Yokota A."/>
            <person name="Yabe S."/>
        </authorList>
    </citation>
    <scope>NUCLEOTIDE SEQUENCE [LARGE SCALE GENOMIC DNA]</scope>
    <source>
        <strain evidence="1 2">A1-2</strain>
    </source>
</reference>
<evidence type="ECO:0000313" key="2">
    <source>
        <dbReference type="Proteomes" id="UP000334820"/>
    </source>
</evidence>
<protein>
    <submittedName>
        <fullName evidence="1">Uncharacterized protein</fullName>
    </submittedName>
</protein>
<gene>
    <name evidence="1" type="ORF">KTAU_20680</name>
</gene>